<dbReference type="EMBL" id="SKBN01000029">
    <property type="protein sequence ID" value="TGJ86311.1"/>
    <property type="molecule type" value="Genomic_DNA"/>
</dbReference>
<organism evidence="1 2">
    <name type="scientific">Xylaria hypoxylon</name>
    <dbReference type="NCBI Taxonomy" id="37992"/>
    <lineage>
        <taxon>Eukaryota</taxon>
        <taxon>Fungi</taxon>
        <taxon>Dikarya</taxon>
        <taxon>Ascomycota</taxon>
        <taxon>Pezizomycotina</taxon>
        <taxon>Sordariomycetes</taxon>
        <taxon>Xylariomycetidae</taxon>
        <taxon>Xylariales</taxon>
        <taxon>Xylariaceae</taxon>
        <taxon>Xylaria</taxon>
    </lineage>
</organism>
<gene>
    <name evidence="1" type="ORF">E0Z10_g2415</name>
</gene>
<evidence type="ECO:0000313" key="2">
    <source>
        <dbReference type="Proteomes" id="UP000297716"/>
    </source>
</evidence>
<dbReference type="Proteomes" id="UP000297716">
    <property type="component" value="Unassembled WGS sequence"/>
</dbReference>
<keyword evidence="2" id="KW-1185">Reference proteome</keyword>
<name>A0A4Z0Z3S8_9PEZI</name>
<proteinExistence type="predicted"/>
<sequence>MSSQSSQSAIPTPFAGQCDNCQQARFDDSNLGGYEATSGTGRMHLQFDMDKDAEPVLECDWVLEDSLPHLPNLTTTAEAGCKFCQFLMNLLRSQDVTYLFKDILENFEVTDEVSLELFCWYTWGNSDFVLMDEHSHGNASSGLRSF</sequence>
<dbReference type="STRING" id="37992.A0A4Z0Z3S8"/>
<dbReference type="OrthoDB" id="2958217at2759"/>
<dbReference type="AlphaFoldDB" id="A0A4Z0Z3S8"/>
<evidence type="ECO:0000313" key="1">
    <source>
        <dbReference type="EMBL" id="TGJ86311.1"/>
    </source>
</evidence>
<accession>A0A4Z0Z3S8</accession>
<comment type="caution">
    <text evidence="1">The sequence shown here is derived from an EMBL/GenBank/DDBJ whole genome shotgun (WGS) entry which is preliminary data.</text>
</comment>
<reference evidence="1 2" key="1">
    <citation type="submission" date="2019-03" db="EMBL/GenBank/DDBJ databases">
        <title>Draft genome sequence of Xylaria hypoxylon DSM 108379, a ubiquitous saprotrophic-parasitic fungi on hardwood.</title>
        <authorList>
            <person name="Buettner E."/>
            <person name="Leonhardt S."/>
            <person name="Gebauer A.M."/>
            <person name="Liers C."/>
            <person name="Hofrichter M."/>
            <person name="Kellner H."/>
        </authorList>
    </citation>
    <scope>NUCLEOTIDE SEQUENCE [LARGE SCALE GENOMIC DNA]</scope>
    <source>
        <strain evidence="1 2">DSM 108379</strain>
    </source>
</reference>
<protein>
    <submittedName>
        <fullName evidence="1">Uncharacterized protein</fullName>
    </submittedName>
</protein>